<feature type="transmembrane region" description="Helical" evidence="2">
    <location>
        <begin position="285"/>
        <end position="305"/>
    </location>
</feature>
<evidence type="ECO:0000313" key="3">
    <source>
        <dbReference type="EMBL" id="SNS27876.1"/>
    </source>
</evidence>
<feature type="transmembrane region" description="Helical" evidence="2">
    <location>
        <begin position="211"/>
        <end position="230"/>
    </location>
</feature>
<accession>A0A239D5T0</accession>
<keyword evidence="2" id="KW-0472">Membrane</keyword>
<feature type="transmembrane region" description="Helical" evidence="2">
    <location>
        <begin position="164"/>
        <end position="185"/>
    </location>
</feature>
<feature type="transmembrane region" description="Helical" evidence="2">
    <location>
        <begin position="58"/>
        <end position="76"/>
    </location>
</feature>
<evidence type="ECO:0000256" key="2">
    <source>
        <dbReference type="SAM" id="Phobius"/>
    </source>
</evidence>
<feature type="region of interest" description="Disordered" evidence="1">
    <location>
        <begin position="479"/>
        <end position="499"/>
    </location>
</feature>
<proteinExistence type="predicted"/>
<feature type="transmembrane region" description="Helical" evidence="2">
    <location>
        <begin position="30"/>
        <end position="52"/>
    </location>
</feature>
<keyword evidence="2" id="KW-1133">Transmembrane helix</keyword>
<feature type="transmembrane region" description="Helical" evidence="2">
    <location>
        <begin position="430"/>
        <end position="448"/>
    </location>
</feature>
<dbReference type="OrthoDB" id="7293578at2"/>
<evidence type="ECO:0008006" key="5">
    <source>
        <dbReference type="Google" id="ProtNLM"/>
    </source>
</evidence>
<feature type="transmembrane region" description="Helical" evidence="2">
    <location>
        <begin position="399"/>
        <end position="418"/>
    </location>
</feature>
<dbReference type="EMBL" id="FZPA01000001">
    <property type="protein sequence ID" value="SNS27876.1"/>
    <property type="molecule type" value="Genomic_DNA"/>
</dbReference>
<feature type="transmembrane region" description="Helical" evidence="2">
    <location>
        <begin position="454"/>
        <end position="474"/>
    </location>
</feature>
<feature type="transmembrane region" description="Helical" evidence="2">
    <location>
        <begin position="124"/>
        <end position="143"/>
    </location>
</feature>
<reference evidence="3 4" key="1">
    <citation type="submission" date="2017-06" db="EMBL/GenBank/DDBJ databases">
        <authorList>
            <person name="Kim H.J."/>
            <person name="Triplett B.A."/>
        </authorList>
    </citation>
    <scope>NUCLEOTIDE SEQUENCE [LARGE SCALE GENOMIC DNA]</scope>
    <source>
        <strain evidence="3 4">DS15</strain>
    </source>
</reference>
<organism evidence="3 4">
    <name type="scientific">Sphingopyxis indica</name>
    <dbReference type="NCBI Taxonomy" id="436663"/>
    <lineage>
        <taxon>Bacteria</taxon>
        <taxon>Pseudomonadati</taxon>
        <taxon>Pseudomonadota</taxon>
        <taxon>Alphaproteobacteria</taxon>
        <taxon>Sphingomonadales</taxon>
        <taxon>Sphingomonadaceae</taxon>
        <taxon>Sphingopyxis</taxon>
    </lineage>
</organism>
<protein>
    <recommendedName>
        <fullName evidence="5">Oligosaccharide repeat unit polymerase</fullName>
    </recommendedName>
</protein>
<dbReference type="Proteomes" id="UP000198339">
    <property type="component" value="Unassembled WGS sequence"/>
</dbReference>
<dbReference type="RefSeq" id="WP_141133883.1">
    <property type="nucleotide sequence ID" value="NZ_FZPA01000001.1"/>
</dbReference>
<dbReference type="AlphaFoldDB" id="A0A239D5T0"/>
<keyword evidence="4" id="KW-1185">Reference proteome</keyword>
<feature type="transmembrane region" description="Helical" evidence="2">
    <location>
        <begin position="237"/>
        <end position="255"/>
    </location>
</feature>
<name>A0A239D5T0_9SPHN</name>
<feature type="transmembrane region" description="Helical" evidence="2">
    <location>
        <begin position="83"/>
        <end position="104"/>
    </location>
</feature>
<gene>
    <name evidence="3" type="ORF">SAMN06295955_101117</name>
</gene>
<feature type="transmembrane region" description="Helical" evidence="2">
    <location>
        <begin position="261"/>
        <end position="278"/>
    </location>
</feature>
<sequence length="499" mass="55814">MKQATKNPKRPLNTKRVTKNRCSHSYSGKALRIAGTVTGISLSIILVVVAGFPDLLSAILLTTSLALLFDLAFFGIFSQRFSILTMCFCFYHIFFYIVPGIVHISENRFPFYGLSYPIEEVRSASVLILVFTAAVYSGAMLCARRVKVASPDQRAGGSERYSNLRILLLVSIGLMVLAGMAGRYVGWDFFLARRGGENSSILDRALVENQIVINMARFASFVSCMSMWLMARKEKTVPFTVLAIAMTFIAVFFNAPQSIPRFYLFGYILVIIYVSVDMSRPLRKFSLFMVMSMSMVILFPLANMISRGDINHLEYFDPVDYYRTSGDFDGMQSTLNVVHYVDQQGTRKGGQLAGTAFTFIPRSIWPDKPQPTGSLAAQNIGYHFLNISAPLPSEIYIDFWYPGAVILGFLIGFALLRVDMAARIYQRSDDVMLTLFLGLIIGFETIVLRGSLMAALAPIALILGLTYLALFLSSRGRRRSRNQRRQPGRSSRPIAVGRR</sequence>
<evidence type="ECO:0000256" key="1">
    <source>
        <dbReference type="SAM" id="MobiDB-lite"/>
    </source>
</evidence>
<evidence type="ECO:0000313" key="4">
    <source>
        <dbReference type="Proteomes" id="UP000198339"/>
    </source>
</evidence>
<keyword evidence="2" id="KW-0812">Transmembrane</keyword>